<feature type="region of interest" description="Disordered" evidence="1">
    <location>
        <begin position="115"/>
        <end position="136"/>
    </location>
</feature>
<sequence length="136" mass="15588">MDMEENSRHMSSNEFCFKAKEAIGEGKKVEEELDIKGNNLEELTMKMTDSFVKNLENEFAKEDFLEEWIDPKQSRVASRCGVKGRKSLLKTENLVNIPIGYKHIKMKKRRCSKDINAMGNEGDPAEQEGVEKSKTL</sequence>
<evidence type="ECO:0000313" key="2">
    <source>
        <dbReference type="EMBL" id="WOL20350.1"/>
    </source>
</evidence>
<reference evidence="2 3" key="1">
    <citation type="submission" date="2023-10" db="EMBL/GenBank/DDBJ databases">
        <title>Chromosome-scale genome assembly provides insights into flower coloration mechanisms of Canna indica.</title>
        <authorList>
            <person name="Li C."/>
        </authorList>
    </citation>
    <scope>NUCLEOTIDE SEQUENCE [LARGE SCALE GENOMIC DNA]</scope>
    <source>
        <tissue evidence="2">Flower</tissue>
    </source>
</reference>
<proteinExistence type="predicted"/>
<dbReference type="Proteomes" id="UP001327560">
    <property type="component" value="Chromosome 9"/>
</dbReference>
<keyword evidence="3" id="KW-1185">Reference proteome</keyword>
<evidence type="ECO:0000256" key="1">
    <source>
        <dbReference type="SAM" id="MobiDB-lite"/>
    </source>
</evidence>
<gene>
    <name evidence="2" type="ORF">Cni_G29155</name>
</gene>
<dbReference type="EMBL" id="CP136898">
    <property type="protein sequence ID" value="WOL20350.1"/>
    <property type="molecule type" value="Genomic_DNA"/>
</dbReference>
<name>A0AAQ3L4T4_9LILI</name>
<evidence type="ECO:0000313" key="3">
    <source>
        <dbReference type="Proteomes" id="UP001327560"/>
    </source>
</evidence>
<protein>
    <submittedName>
        <fullName evidence="2">Uncharacterized protein</fullName>
    </submittedName>
</protein>
<accession>A0AAQ3L4T4</accession>
<dbReference type="AlphaFoldDB" id="A0AAQ3L4T4"/>
<organism evidence="2 3">
    <name type="scientific">Canna indica</name>
    <name type="common">Indian-shot</name>
    <dbReference type="NCBI Taxonomy" id="4628"/>
    <lineage>
        <taxon>Eukaryota</taxon>
        <taxon>Viridiplantae</taxon>
        <taxon>Streptophyta</taxon>
        <taxon>Embryophyta</taxon>
        <taxon>Tracheophyta</taxon>
        <taxon>Spermatophyta</taxon>
        <taxon>Magnoliopsida</taxon>
        <taxon>Liliopsida</taxon>
        <taxon>Zingiberales</taxon>
        <taxon>Cannaceae</taxon>
        <taxon>Canna</taxon>
    </lineage>
</organism>